<sequence length="121" mass="12770">MEVGWVGWVEDLEVGLVEDWEVETGVAEEGWVGAVAEQIPGAAAGEAVAEGLREVKGLEVEAAAVKGLEVEEVRGWGRVEGTVATVGERGAAQEALVVGQVVMAVRQMVVLEMAEVEGLEW</sequence>
<reference evidence="1" key="1">
    <citation type="submission" date="2021-01" db="EMBL/GenBank/DDBJ databases">
        <authorList>
            <person name="Corre E."/>
            <person name="Pelletier E."/>
            <person name="Niang G."/>
            <person name="Scheremetjew M."/>
            <person name="Finn R."/>
            <person name="Kale V."/>
            <person name="Holt S."/>
            <person name="Cochrane G."/>
            <person name="Meng A."/>
            <person name="Brown T."/>
            <person name="Cohen L."/>
        </authorList>
    </citation>
    <scope>NUCLEOTIDE SEQUENCE</scope>
    <source>
        <strain evidence="1">CCMP219</strain>
    </source>
</reference>
<organism evidence="1">
    <name type="scientific">Chlamydomonas euryale</name>
    <dbReference type="NCBI Taxonomy" id="1486919"/>
    <lineage>
        <taxon>Eukaryota</taxon>
        <taxon>Viridiplantae</taxon>
        <taxon>Chlorophyta</taxon>
        <taxon>core chlorophytes</taxon>
        <taxon>Chlorophyceae</taxon>
        <taxon>CS clade</taxon>
        <taxon>Chlamydomonadales</taxon>
        <taxon>Chlamydomonadaceae</taxon>
        <taxon>Chlamydomonas</taxon>
    </lineage>
</organism>
<accession>A0A7R9VQ80</accession>
<proteinExistence type="predicted"/>
<dbReference type="EMBL" id="HBEC01034695">
    <property type="protein sequence ID" value="CAD8301529.1"/>
    <property type="molecule type" value="Transcribed_RNA"/>
</dbReference>
<protein>
    <submittedName>
        <fullName evidence="1">Uncharacterized protein</fullName>
    </submittedName>
</protein>
<name>A0A7R9VQ80_9CHLO</name>
<dbReference type="AlphaFoldDB" id="A0A7R9VQ80"/>
<gene>
    <name evidence="1" type="ORF">CEUR00632_LOCUS16097</name>
</gene>
<evidence type="ECO:0000313" key="1">
    <source>
        <dbReference type="EMBL" id="CAD8301529.1"/>
    </source>
</evidence>